<dbReference type="Proteomes" id="UP000029661">
    <property type="component" value="Chromosome"/>
</dbReference>
<evidence type="ECO:0000313" key="3">
    <source>
        <dbReference type="EMBL" id="AIS33163.1"/>
    </source>
</evidence>
<dbReference type="InterPro" id="IPR022742">
    <property type="entry name" value="Hydrolase_4"/>
</dbReference>
<evidence type="ECO:0000259" key="2">
    <source>
        <dbReference type="Pfam" id="PF13026"/>
    </source>
</evidence>
<dbReference type="GeneID" id="24793537"/>
<protein>
    <recommendedName>
        <fullName evidence="5">Serine aminopeptidase S33 domain-containing protein</fullName>
    </recommendedName>
</protein>
<dbReference type="AlphaFoldDB" id="A0A089ZJ90"/>
<evidence type="ECO:0000313" key="4">
    <source>
        <dbReference type="Proteomes" id="UP000029661"/>
    </source>
</evidence>
<dbReference type="EMBL" id="CP006933">
    <property type="protein sequence ID" value="AIS33163.1"/>
    <property type="molecule type" value="Genomic_DNA"/>
</dbReference>
<dbReference type="PANTHER" id="PTHR43265">
    <property type="entry name" value="ESTERASE ESTD"/>
    <property type="match status" value="1"/>
</dbReference>
<feature type="domain" description="DUF3887" evidence="2">
    <location>
        <begin position="13"/>
        <end position="102"/>
    </location>
</feature>
<accession>A0A089ZJ90</accession>
<name>A0A089ZJ90_METFO</name>
<dbReference type="InterPro" id="IPR029058">
    <property type="entry name" value="AB_hydrolase_fold"/>
</dbReference>
<dbReference type="Gene3D" id="3.40.50.1820">
    <property type="entry name" value="alpha/beta hydrolase"/>
    <property type="match status" value="1"/>
</dbReference>
<dbReference type="PANTHER" id="PTHR43265:SF1">
    <property type="entry name" value="ESTERASE ESTD"/>
    <property type="match status" value="1"/>
</dbReference>
<dbReference type="GO" id="GO:0052689">
    <property type="term" value="F:carboxylic ester hydrolase activity"/>
    <property type="evidence" value="ECO:0007669"/>
    <property type="project" value="TreeGrafter"/>
</dbReference>
<dbReference type="InterPro" id="IPR024981">
    <property type="entry name" value="DUF3887"/>
</dbReference>
<dbReference type="Pfam" id="PF12146">
    <property type="entry name" value="Hydrolase_4"/>
    <property type="match status" value="1"/>
</dbReference>
<evidence type="ECO:0008006" key="5">
    <source>
        <dbReference type="Google" id="ProtNLM"/>
    </source>
</evidence>
<dbReference type="InterPro" id="IPR053145">
    <property type="entry name" value="AB_hydrolase_Est10"/>
</dbReference>
<organism evidence="3 4">
    <name type="scientific">Methanobacterium formicicum</name>
    <dbReference type="NCBI Taxonomy" id="2162"/>
    <lineage>
        <taxon>Archaea</taxon>
        <taxon>Methanobacteriati</taxon>
        <taxon>Methanobacteriota</taxon>
        <taxon>Methanomada group</taxon>
        <taxon>Methanobacteria</taxon>
        <taxon>Methanobacteriales</taxon>
        <taxon>Methanobacteriaceae</taxon>
        <taxon>Methanobacterium</taxon>
    </lineage>
</organism>
<evidence type="ECO:0000259" key="1">
    <source>
        <dbReference type="Pfam" id="PF12146"/>
    </source>
</evidence>
<proteinExistence type="predicted"/>
<feature type="domain" description="Serine aminopeptidase S33" evidence="1">
    <location>
        <begin position="173"/>
        <end position="392"/>
    </location>
</feature>
<dbReference type="RefSeq" id="WP_048085853.1">
    <property type="nucleotide sequence ID" value="NZ_CP006933.1"/>
</dbReference>
<dbReference type="KEGG" id="mfc:BRM9_2363"/>
<dbReference type="Gene3D" id="3.10.450.590">
    <property type="match status" value="1"/>
</dbReference>
<sequence length="431" mass="47862">MSSLNLDNFRALAERFVSQMLRGNYEMAASQFDSQMKTSIPLPELKKSWQRLTIPAGDLIQFGVLQTAELEGHQIVSVRCQFERANIDVQVVFNSKGRVSGLSIISSQTEYHPPEYVDDSTFREVEVTVGSGKWSLPGTITIPTGSGPFPGVVLVHGSGPNDRDETLGPNKIFRDIAWGLASKGIAALRYDKRTLQHASEFTPEQLAQLTVQEEVIDDALLAAELMRQTPEIDPKRVYLLGHSLGASVAPRIGQEDPNLAGLVIMAGIIRPLEDTILEQFTYLYSLSGKMTREQKDTLESLKVKVARAKDPELSTDVPSKDLPLGMSASYFLDLRNHPTKEIIKNLEMPLLILQGGRDYQVSPTKDFEVWKKELESREDVTCQLFPSLNHLFIAGEGKSTPTEYGVEGHVSAEVIETILNWLTMGNPQNTH</sequence>
<reference evidence="3 4" key="1">
    <citation type="submission" date="2013-12" db="EMBL/GenBank/DDBJ databases">
        <title>The complete genome sequence of Methanobacterium sp. BRM9.</title>
        <authorList>
            <consortium name="Pastoral Greenhouse Gas Research Consortium"/>
            <person name="Kelly W.J."/>
            <person name="Leahy S.C."/>
            <person name="Perry R."/>
            <person name="Li D."/>
            <person name="Altermann E."/>
            <person name="Lambie S.C."/>
            <person name="Attwood G.T."/>
        </authorList>
    </citation>
    <scope>NUCLEOTIDE SEQUENCE [LARGE SCALE GENOMIC DNA]</scope>
    <source>
        <strain evidence="3 4">BRM9</strain>
    </source>
</reference>
<dbReference type="OrthoDB" id="203477at2157"/>
<gene>
    <name evidence="3" type="ORF">BRM9_2363</name>
</gene>
<dbReference type="SUPFAM" id="SSF53474">
    <property type="entry name" value="alpha/beta-Hydrolases"/>
    <property type="match status" value="1"/>
</dbReference>
<dbReference type="STRING" id="2162.BRM9_2363"/>
<dbReference type="Pfam" id="PF13026">
    <property type="entry name" value="DUF3887"/>
    <property type="match status" value="1"/>
</dbReference>